<proteinExistence type="predicted"/>
<evidence type="ECO:0000256" key="1">
    <source>
        <dbReference type="SAM" id="MobiDB-lite"/>
    </source>
</evidence>
<accession>W4PBV4</accession>
<feature type="compositionally biased region" description="Basic and acidic residues" evidence="1">
    <location>
        <begin position="133"/>
        <end position="149"/>
    </location>
</feature>
<evidence type="ECO:0000313" key="2">
    <source>
        <dbReference type="EMBL" id="GAE17210.1"/>
    </source>
</evidence>
<feature type="compositionally biased region" description="Basic and acidic residues" evidence="1">
    <location>
        <begin position="405"/>
        <end position="420"/>
    </location>
</feature>
<feature type="compositionally biased region" description="Polar residues" evidence="1">
    <location>
        <begin position="454"/>
        <end position="464"/>
    </location>
</feature>
<comment type="caution">
    <text evidence="2">The sequence shown here is derived from an EMBL/GenBank/DDBJ whole genome shotgun (WGS) entry which is preliminary data.</text>
</comment>
<gene>
    <name evidence="2" type="ORF">JCM6292_3787</name>
</gene>
<feature type="compositionally biased region" description="Basic and acidic residues" evidence="1">
    <location>
        <begin position="496"/>
        <end position="518"/>
    </location>
</feature>
<dbReference type="Proteomes" id="UP000018861">
    <property type="component" value="Unassembled WGS sequence"/>
</dbReference>
<protein>
    <submittedName>
        <fullName evidence="2">SclB protein</fullName>
    </submittedName>
</protein>
<reference evidence="2 3" key="1">
    <citation type="journal article" date="2014" name="Genome Announc.">
        <title>Draft Genome Sequences of Three Strains of Bacteroides pyogenes Isolated from a Cat and Swine.</title>
        <authorList>
            <person name="Sakamoto M."/>
            <person name="Oshima K."/>
            <person name="Suda W."/>
            <person name="Kitamura K."/>
            <person name="Iida T."/>
            <person name="Hattori M."/>
            <person name="Ohkuma M."/>
        </authorList>
    </citation>
    <scope>NUCLEOTIDE SEQUENCE [LARGE SCALE GENOMIC DNA]</scope>
    <source>
        <strain evidence="2 3">JCM 6292</strain>
    </source>
</reference>
<evidence type="ECO:0000313" key="3">
    <source>
        <dbReference type="Proteomes" id="UP000018861"/>
    </source>
</evidence>
<sequence length="1045" mass="115426">MIGWATSCTDVDITMPKGPKGDTGLSAYEFWKEKVADGTIDWPKNEVEVTDFFKYLKGKDGKDGKSAYEVWKEEIATGNVDDPHNPGKKWDPAKNTVSDFWKFLTGATGENGQTPHIGENGNWWIGDVDTKVPAHGKDGKPGEPGKDAEPPVVTIGANGNWFIDGVDTGKPSKGEDGKDGKTPTVTIGANNNWFIDGKDTGKPAVGKDGKSPEVAIGENGNWWINGKDTGKPAYGKKGDNGKSAYELWKEEVAAGYAGTGPKVKDPKNPTEDWPQDKVSQADFWEFLRGADGKSAYEIWKEKVLDGTIDWPKDEVEVTDFFKFLKGKDGKDGIDGKSAYEVWKEEIATGNVDDPHNPGNKWDPNKNTISDFWKFLTGATGENGQTPHIGENGNWWIGDVDTKVPARGKDGKPGEPGKDAEPPVVTIGANGNWFIDGVDTGKPSKGEDGKDGKTPTVTIGANNNWFIDGKDTGKPAVGKDGKSPEVAIGENGNWWIDGKDTGKPAYGKDGKPGEDGKDGKSAYELWKEEIAGGKTPDPHNPGVMWDPNKNTVADFWEFLRGKDGKDGQDGQDGEPGISIEIGKANVLPVYYNGTLKEYVDPKDGSVIFQVFDKEGKKVAQGAKVKGLPGVKNQDKEYVTDKDGRFTVPATDLPNNEDISKRKGAPKLVLINDKPEDAAANTEVPNKILTRINAEMVYPRQMTTGLSYASMYDSHFVVVHYKYERCVDGVWGMYPTEYPEPELKVVKVKNVKADIEAADLETGDWSKWKVKNLYGNFVNAKKVALIHRPIVLTESEKNGEEMNYPSPNPGFTEVATLNKNLTKIKEYEWNEVKNYFSIQGSKYFYGETPIMPSPVHIPEIYPAPVTKTASLDMKLGITYMWGTLDKTSFKPFYLKYKKPATVGGIWEITQEEAKKLETFKNADGDSKKDGVNIRVLMTKKIGSGAGNTVQDRFCKSLNDDYQFYLDSTLPENYFATTIWVPDAKGKVTHGEVVDQMIAPDYVLYRVVPDFKLTKEDTPDKYYRKKVFKTTDKIEVEQKLRLLVGPNK</sequence>
<feature type="region of interest" description="Disordered" evidence="1">
    <location>
        <begin position="133"/>
        <end position="213"/>
    </location>
</feature>
<feature type="compositionally biased region" description="Polar residues" evidence="1">
    <location>
        <begin position="183"/>
        <end position="193"/>
    </location>
</feature>
<organism evidence="2 3">
    <name type="scientific">Bacteroides pyogenes JCM 6292</name>
    <dbReference type="NCBI Taxonomy" id="1235809"/>
    <lineage>
        <taxon>Bacteria</taxon>
        <taxon>Pseudomonadati</taxon>
        <taxon>Bacteroidota</taxon>
        <taxon>Bacteroidia</taxon>
        <taxon>Bacteroidales</taxon>
        <taxon>Bacteroidaceae</taxon>
        <taxon>Bacteroides</taxon>
    </lineage>
</organism>
<dbReference type="Gene3D" id="2.60.120.220">
    <property type="entry name" value="Satellite virus coat domain"/>
    <property type="match status" value="2"/>
</dbReference>
<name>W4PBV4_9BACE</name>
<feature type="compositionally biased region" description="Basic and acidic residues" evidence="1">
    <location>
        <begin position="170"/>
        <end position="181"/>
    </location>
</feature>
<feature type="compositionally biased region" description="Basic and acidic residues" evidence="1">
    <location>
        <begin position="441"/>
        <end position="452"/>
    </location>
</feature>
<feature type="region of interest" description="Disordered" evidence="1">
    <location>
        <begin position="405"/>
        <end position="518"/>
    </location>
</feature>
<feature type="compositionally biased region" description="Basic and acidic residues" evidence="1">
    <location>
        <begin position="467"/>
        <end position="482"/>
    </location>
</feature>
<feature type="compositionally biased region" description="Basic and acidic residues" evidence="1">
    <location>
        <begin position="196"/>
        <end position="211"/>
    </location>
</feature>
<dbReference type="EMBL" id="BAIQ01000074">
    <property type="protein sequence ID" value="GAE17210.1"/>
    <property type="molecule type" value="Genomic_DNA"/>
</dbReference>
<dbReference type="AlphaFoldDB" id="W4PBV4"/>
<dbReference type="PANTHER" id="PTHR24637">
    <property type="entry name" value="COLLAGEN"/>
    <property type="match status" value="1"/>
</dbReference>